<name>A0ABU2CBE8_9BURK</name>
<comment type="caution">
    <text evidence="3">The sequence shown here is derived from an EMBL/GenBank/DDBJ whole genome shotgun (WGS) entry which is preliminary data.</text>
</comment>
<feature type="domain" description="Surface-adhesin protein E-like" evidence="2">
    <location>
        <begin position="22"/>
        <end position="126"/>
    </location>
</feature>
<sequence length="129" mass="13976">MNQHLLLPLLLALGCGPALADWVRISTSETSVFYIDSAISPKVGANVMVWILRDHSAPQVGAGGPFASSKDQIEIDCAGRRVRRIYSSDHPQAMGQGKMVHSEHGPMSWNLASPNTIVKRIVDMACVHS</sequence>
<organism evidence="3 4">
    <name type="scientific">Rhodoferax ferrireducens</name>
    <dbReference type="NCBI Taxonomy" id="192843"/>
    <lineage>
        <taxon>Bacteria</taxon>
        <taxon>Pseudomonadati</taxon>
        <taxon>Pseudomonadota</taxon>
        <taxon>Betaproteobacteria</taxon>
        <taxon>Burkholderiales</taxon>
        <taxon>Comamonadaceae</taxon>
        <taxon>Rhodoferax</taxon>
    </lineage>
</organism>
<dbReference type="EMBL" id="JAVDXT010000003">
    <property type="protein sequence ID" value="MDR7378665.1"/>
    <property type="molecule type" value="Genomic_DNA"/>
</dbReference>
<reference evidence="3 4" key="1">
    <citation type="submission" date="2023-07" db="EMBL/GenBank/DDBJ databases">
        <title>Sorghum-associated microbial communities from plants grown in Nebraska, USA.</title>
        <authorList>
            <person name="Schachtman D."/>
        </authorList>
    </citation>
    <scope>NUCLEOTIDE SEQUENCE [LARGE SCALE GENOMIC DNA]</scope>
    <source>
        <strain evidence="3 4">BE313</strain>
    </source>
</reference>
<accession>A0ABU2CBE8</accession>
<keyword evidence="1" id="KW-0732">Signal</keyword>
<evidence type="ECO:0000313" key="4">
    <source>
        <dbReference type="Proteomes" id="UP001180487"/>
    </source>
</evidence>
<dbReference type="RefSeq" id="WP_310374953.1">
    <property type="nucleotide sequence ID" value="NZ_JAVDXT010000003.1"/>
</dbReference>
<gene>
    <name evidence="3" type="ORF">J2X19_003359</name>
</gene>
<protein>
    <recommendedName>
        <fullName evidence="2">Surface-adhesin protein E-like domain-containing protein</fullName>
    </recommendedName>
</protein>
<evidence type="ECO:0000256" key="1">
    <source>
        <dbReference type="SAM" id="SignalP"/>
    </source>
</evidence>
<feature type="chain" id="PRO_5047533329" description="Surface-adhesin protein E-like domain-containing protein" evidence="1">
    <location>
        <begin position="21"/>
        <end position="129"/>
    </location>
</feature>
<evidence type="ECO:0000259" key="2">
    <source>
        <dbReference type="Pfam" id="PF16747"/>
    </source>
</evidence>
<keyword evidence="4" id="KW-1185">Reference proteome</keyword>
<proteinExistence type="predicted"/>
<dbReference type="InterPro" id="IPR031939">
    <property type="entry name" value="Adhesin_E-like"/>
</dbReference>
<feature type="signal peptide" evidence="1">
    <location>
        <begin position="1"/>
        <end position="20"/>
    </location>
</feature>
<dbReference type="Proteomes" id="UP001180487">
    <property type="component" value="Unassembled WGS sequence"/>
</dbReference>
<dbReference type="Pfam" id="PF16747">
    <property type="entry name" value="Adhesin_E"/>
    <property type="match status" value="1"/>
</dbReference>
<evidence type="ECO:0000313" key="3">
    <source>
        <dbReference type="EMBL" id="MDR7378665.1"/>
    </source>
</evidence>